<organism evidence="2 3">
    <name type="scientific">Chondrus crispus</name>
    <name type="common">Carrageen Irish moss</name>
    <name type="synonym">Polymorpha crispa</name>
    <dbReference type="NCBI Taxonomy" id="2769"/>
    <lineage>
        <taxon>Eukaryota</taxon>
        <taxon>Rhodophyta</taxon>
        <taxon>Florideophyceae</taxon>
        <taxon>Rhodymeniophycidae</taxon>
        <taxon>Gigartinales</taxon>
        <taxon>Gigartinaceae</taxon>
        <taxon>Chondrus</taxon>
    </lineage>
</organism>
<dbReference type="Gramene" id="CDF77600">
    <property type="protein sequence ID" value="CDF77600"/>
    <property type="gene ID" value="CHC_T00001143001"/>
</dbReference>
<feature type="region of interest" description="Disordered" evidence="1">
    <location>
        <begin position="1"/>
        <end position="54"/>
    </location>
</feature>
<feature type="region of interest" description="Disordered" evidence="1">
    <location>
        <begin position="70"/>
        <end position="92"/>
    </location>
</feature>
<dbReference type="KEGG" id="ccp:CHC_T00001143001"/>
<sequence>MPDQVVLAPQPELAGQRRGRHRGQGRDSGRGGALSEESQRRKGLNNDPGSNIGTRRSCIALLCTRTPHETDDVKVQKRASWQSAGPHGLTLTGRINADNRFIARKKATQEFNDG</sequence>
<name>S0F340_CHOCR</name>
<evidence type="ECO:0000313" key="2">
    <source>
        <dbReference type="EMBL" id="CDF77600.1"/>
    </source>
</evidence>
<protein>
    <submittedName>
        <fullName evidence="2">Uncharacterized protein</fullName>
    </submittedName>
</protein>
<dbReference type="Proteomes" id="UP000012073">
    <property type="component" value="Unassembled WGS sequence"/>
</dbReference>
<dbReference type="GeneID" id="17326180"/>
<proteinExistence type="predicted"/>
<reference evidence="3" key="1">
    <citation type="journal article" date="2013" name="Proc. Natl. Acad. Sci. U.S.A.">
        <title>Genome structure and metabolic features in the red seaweed Chondrus crispus shed light on evolution of the Archaeplastida.</title>
        <authorList>
            <person name="Collen J."/>
            <person name="Porcel B."/>
            <person name="Carre W."/>
            <person name="Ball S.G."/>
            <person name="Chaparro C."/>
            <person name="Tonon T."/>
            <person name="Barbeyron T."/>
            <person name="Michel G."/>
            <person name="Noel B."/>
            <person name="Valentin K."/>
            <person name="Elias M."/>
            <person name="Artiguenave F."/>
            <person name="Arun A."/>
            <person name="Aury J.M."/>
            <person name="Barbosa-Neto J.F."/>
            <person name="Bothwell J.H."/>
            <person name="Bouget F.Y."/>
            <person name="Brillet L."/>
            <person name="Cabello-Hurtado F."/>
            <person name="Capella-Gutierrez S."/>
            <person name="Charrier B."/>
            <person name="Cladiere L."/>
            <person name="Cock J.M."/>
            <person name="Coelho S.M."/>
            <person name="Colleoni C."/>
            <person name="Czjzek M."/>
            <person name="Da Silva C."/>
            <person name="Delage L."/>
            <person name="Denoeud F."/>
            <person name="Deschamps P."/>
            <person name="Dittami S.M."/>
            <person name="Gabaldon T."/>
            <person name="Gachon C.M."/>
            <person name="Groisillier A."/>
            <person name="Herve C."/>
            <person name="Jabbari K."/>
            <person name="Katinka M."/>
            <person name="Kloareg B."/>
            <person name="Kowalczyk N."/>
            <person name="Labadie K."/>
            <person name="Leblanc C."/>
            <person name="Lopez P.J."/>
            <person name="McLachlan D.H."/>
            <person name="Meslet-Cladiere L."/>
            <person name="Moustafa A."/>
            <person name="Nehr Z."/>
            <person name="Nyvall Collen P."/>
            <person name="Panaud O."/>
            <person name="Partensky F."/>
            <person name="Poulain J."/>
            <person name="Rensing S.A."/>
            <person name="Rousvoal S."/>
            <person name="Samson G."/>
            <person name="Symeonidi A."/>
            <person name="Weissenbach J."/>
            <person name="Zambounis A."/>
            <person name="Wincker P."/>
            <person name="Boyen C."/>
        </authorList>
    </citation>
    <scope>NUCLEOTIDE SEQUENCE [LARGE SCALE GENOMIC DNA]</scope>
    <source>
        <strain evidence="3">cv. Stackhouse</strain>
    </source>
</reference>
<dbReference type="RefSeq" id="XP_005718464.1">
    <property type="nucleotide sequence ID" value="XM_005718407.1"/>
</dbReference>
<evidence type="ECO:0000313" key="3">
    <source>
        <dbReference type="Proteomes" id="UP000012073"/>
    </source>
</evidence>
<keyword evidence="3" id="KW-1185">Reference proteome</keyword>
<evidence type="ECO:0000256" key="1">
    <source>
        <dbReference type="SAM" id="MobiDB-lite"/>
    </source>
</evidence>
<accession>S0F340</accession>
<dbReference type="EMBL" id="HG001944">
    <property type="protein sequence ID" value="CDF77600.1"/>
    <property type="molecule type" value="Genomic_DNA"/>
</dbReference>
<gene>
    <name evidence="2" type="ORF">CHC_T00001143001</name>
</gene>
<dbReference type="AlphaFoldDB" id="S0F340"/>